<reference evidence="2" key="1">
    <citation type="journal article" date="2020" name="Stud. Mycol.">
        <title>101 Dothideomycetes genomes: a test case for predicting lifestyles and emergence of pathogens.</title>
        <authorList>
            <person name="Haridas S."/>
            <person name="Albert R."/>
            <person name="Binder M."/>
            <person name="Bloem J."/>
            <person name="Labutti K."/>
            <person name="Salamov A."/>
            <person name="Andreopoulos B."/>
            <person name="Baker S."/>
            <person name="Barry K."/>
            <person name="Bills G."/>
            <person name="Bluhm B."/>
            <person name="Cannon C."/>
            <person name="Castanera R."/>
            <person name="Culley D."/>
            <person name="Daum C."/>
            <person name="Ezra D."/>
            <person name="Gonzalez J."/>
            <person name="Henrissat B."/>
            <person name="Kuo A."/>
            <person name="Liang C."/>
            <person name="Lipzen A."/>
            <person name="Lutzoni F."/>
            <person name="Magnuson J."/>
            <person name="Mondo S."/>
            <person name="Nolan M."/>
            <person name="Ohm R."/>
            <person name="Pangilinan J."/>
            <person name="Park H.-J."/>
            <person name="Ramirez L."/>
            <person name="Alfaro M."/>
            <person name="Sun H."/>
            <person name="Tritt A."/>
            <person name="Yoshinaga Y."/>
            <person name="Zwiers L.-H."/>
            <person name="Turgeon B."/>
            <person name="Goodwin S."/>
            <person name="Spatafora J."/>
            <person name="Crous P."/>
            <person name="Grigoriev I."/>
        </authorList>
    </citation>
    <scope>NUCLEOTIDE SEQUENCE</scope>
    <source>
        <strain evidence="2">CBS 113979</strain>
    </source>
</reference>
<protein>
    <submittedName>
        <fullName evidence="2">Uncharacterized protein</fullName>
    </submittedName>
</protein>
<name>A0A6G1GZP4_9PEZI</name>
<evidence type="ECO:0000313" key="3">
    <source>
        <dbReference type="Proteomes" id="UP000800041"/>
    </source>
</evidence>
<feature type="compositionally biased region" description="Low complexity" evidence="1">
    <location>
        <begin position="145"/>
        <end position="163"/>
    </location>
</feature>
<proteinExistence type="predicted"/>
<keyword evidence="3" id="KW-1185">Reference proteome</keyword>
<evidence type="ECO:0000256" key="1">
    <source>
        <dbReference type="SAM" id="MobiDB-lite"/>
    </source>
</evidence>
<dbReference type="Proteomes" id="UP000800041">
    <property type="component" value="Unassembled WGS sequence"/>
</dbReference>
<accession>A0A6G1GZP4</accession>
<gene>
    <name evidence="2" type="ORF">K402DRAFT_85791</name>
</gene>
<dbReference type="EMBL" id="ML977157">
    <property type="protein sequence ID" value="KAF1986284.1"/>
    <property type="molecule type" value="Genomic_DNA"/>
</dbReference>
<organism evidence="2 3">
    <name type="scientific">Aulographum hederae CBS 113979</name>
    <dbReference type="NCBI Taxonomy" id="1176131"/>
    <lineage>
        <taxon>Eukaryota</taxon>
        <taxon>Fungi</taxon>
        <taxon>Dikarya</taxon>
        <taxon>Ascomycota</taxon>
        <taxon>Pezizomycotina</taxon>
        <taxon>Dothideomycetes</taxon>
        <taxon>Pleosporomycetidae</taxon>
        <taxon>Aulographales</taxon>
        <taxon>Aulographaceae</taxon>
    </lineage>
</organism>
<sequence>MAEIPHYLQTLTATQTVLVTSTLTGLGLLTSVSTDISSSSGSPLPLLPTDLPVVPAFCYSLREAARHPICRSAWAHFRAASTRSSFPPSVLPSTPSVSVSGEIEDEATMESSPQDVVTVSFAPRRAPHRVVWMASAAVQNRAKSQKPLSTSSPTSSARVSRLSRPPAPAHTSTHIVTWTITRRSSSVIHTTRSLALPSYHERWDLPIPPPLSHHSADNYLETTTITTTSVVWVLPPTPSPNRPKMVPPIGNDKSPDVFPRPKCPKHYAPCGFVNCCLVNKRSAEDIVVADTLGSTADHKQEVRDPKSNSNDESEKRTWLLDELPPLPTFTFRFAA</sequence>
<feature type="region of interest" description="Disordered" evidence="1">
    <location>
        <begin position="142"/>
        <end position="171"/>
    </location>
</feature>
<evidence type="ECO:0000313" key="2">
    <source>
        <dbReference type="EMBL" id="KAF1986284.1"/>
    </source>
</evidence>
<dbReference type="AlphaFoldDB" id="A0A6G1GZP4"/>